<keyword evidence="1" id="KW-0812">Transmembrane</keyword>
<feature type="transmembrane region" description="Helical" evidence="1">
    <location>
        <begin position="112"/>
        <end position="137"/>
    </location>
</feature>
<proteinExistence type="predicted"/>
<dbReference type="Proteomes" id="UP000177811">
    <property type="component" value="Unassembled WGS sequence"/>
</dbReference>
<feature type="transmembrane region" description="Helical" evidence="1">
    <location>
        <begin position="86"/>
        <end position="106"/>
    </location>
</feature>
<evidence type="ECO:0000313" key="2">
    <source>
        <dbReference type="EMBL" id="OHA03147.1"/>
    </source>
</evidence>
<sequence>MSKYAYIHKANTPSLLFLVAANGIVIFIAVHEQWAASTLLWTYWLQSVIIGIFQAAKMAALEKFSTASVQVNGHPVSPTPELKRKIVLFFLFHYGFFHFIYAIFLAQFFRDIAWPAILLSGSIFFANHALSFFMNLAETRTRTYNIGKMMLFPYLRIVPMHIVLVFGAMFLGNTPLLIFFLVLKTAADAFTHIIEHRRTKAPLR</sequence>
<feature type="transmembrane region" description="Helical" evidence="1">
    <location>
        <begin position="36"/>
        <end position="56"/>
    </location>
</feature>
<comment type="caution">
    <text evidence="2">The sequence shown here is derived from an EMBL/GenBank/DDBJ whole genome shotgun (WGS) entry which is preliminary data.</text>
</comment>
<reference evidence="2 3" key="1">
    <citation type="journal article" date="2016" name="Nat. Commun.">
        <title>Thousands of microbial genomes shed light on interconnected biogeochemical processes in an aquifer system.</title>
        <authorList>
            <person name="Anantharaman K."/>
            <person name="Brown C.T."/>
            <person name="Hug L.A."/>
            <person name="Sharon I."/>
            <person name="Castelle C.J."/>
            <person name="Probst A.J."/>
            <person name="Thomas B.C."/>
            <person name="Singh A."/>
            <person name="Wilkins M.J."/>
            <person name="Karaoz U."/>
            <person name="Brodie E.L."/>
            <person name="Williams K.H."/>
            <person name="Hubbard S.S."/>
            <person name="Banfield J.F."/>
        </authorList>
    </citation>
    <scope>NUCLEOTIDE SEQUENCE [LARGE SCALE GENOMIC DNA]</scope>
</reference>
<name>A0A1G2KUL6_9BACT</name>
<feature type="transmembrane region" description="Helical" evidence="1">
    <location>
        <begin position="12"/>
        <end position="30"/>
    </location>
</feature>
<keyword evidence="1" id="KW-1133">Transmembrane helix</keyword>
<dbReference type="EMBL" id="MHQL01000020">
    <property type="protein sequence ID" value="OHA03147.1"/>
    <property type="molecule type" value="Genomic_DNA"/>
</dbReference>
<protein>
    <submittedName>
        <fullName evidence="2">Uncharacterized protein</fullName>
    </submittedName>
</protein>
<evidence type="ECO:0000256" key="1">
    <source>
        <dbReference type="SAM" id="Phobius"/>
    </source>
</evidence>
<dbReference type="AlphaFoldDB" id="A0A1G2KUL6"/>
<evidence type="ECO:0000313" key="3">
    <source>
        <dbReference type="Proteomes" id="UP000177811"/>
    </source>
</evidence>
<dbReference type="Pfam" id="PF20108">
    <property type="entry name" value="DUF6498"/>
    <property type="match status" value="1"/>
</dbReference>
<keyword evidence="1" id="KW-0472">Membrane</keyword>
<feature type="transmembrane region" description="Helical" evidence="1">
    <location>
        <begin position="149"/>
        <end position="170"/>
    </location>
</feature>
<accession>A0A1G2KUL6</accession>
<gene>
    <name evidence="2" type="ORF">A3C16_01735</name>
</gene>
<dbReference type="InterPro" id="IPR045466">
    <property type="entry name" value="DUF6498"/>
</dbReference>
<organism evidence="2 3">
    <name type="scientific">Candidatus Sungbacteria bacterium RIFCSPHIGHO2_02_FULL_51_29</name>
    <dbReference type="NCBI Taxonomy" id="1802273"/>
    <lineage>
        <taxon>Bacteria</taxon>
        <taxon>Candidatus Sungiibacteriota</taxon>
    </lineage>
</organism>